<dbReference type="Gene3D" id="3.20.20.70">
    <property type="entry name" value="Aldolase class I"/>
    <property type="match status" value="1"/>
</dbReference>
<dbReference type="Proteomes" id="UP000717835">
    <property type="component" value="Unassembled WGS sequence"/>
</dbReference>
<evidence type="ECO:0000256" key="3">
    <source>
        <dbReference type="ARBA" id="ARBA00022801"/>
    </source>
</evidence>
<keyword evidence="3" id="KW-0378">Hydrolase</keyword>
<dbReference type="Gene3D" id="2.60.40.1180">
    <property type="entry name" value="Golgi alpha-mannosidase II"/>
    <property type="match status" value="1"/>
</dbReference>
<dbReference type="SUPFAM" id="SSF51445">
    <property type="entry name" value="(Trans)glycosidases"/>
    <property type="match status" value="1"/>
</dbReference>
<comment type="caution">
    <text evidence="6">The sequence shown here is derived from an EMBL/GenBank/DDBJ whole genome shotgun (WGS) entry which is preliminary data.</text>
</comment>
<evidence type="ECO:0000313" key="7">
    <source>
        <dbReference type="Proteomes" id="UP000717835"/>
    </source>
</evidence>
<dbReference type="AlphaFoldDB" id="A0A921HWQ6"/>
<dbReference type="Pfam" id="PF17801">
    <property type="entry name" value="Melibiase_C"/>
    <property type="match status" value="1"/>
</dbReference>
<keyword evidence="2" id="KW-0732">Signal</keyword>
<dbReference type="SUPFAM" id="SSF51011">
    <property type="entry name" value="Glycosyl hydrolase domain"/>
    <property type="match status" value="1"/>
</dbReference>
<evidence type="ECO:0000313" key="6">
    <source>
        <dbReference type="EMBL" id="HJF91820.1"/>
    </source>
</evidence>
<dbReference type="InterPro" id="IPR013785">
    <property type="entry name" value="Aldolase_TIM"/>
</dbReference>
<sequence length="433" mass="49929">MGSLLLANFLPVHSRDSKFTRKGSGPMYWMAYEYCYDNNRPLPEDRYKKNIDWMDTHLKAYGYDMICTDGWIEQAQTIDANGYITKYNSDWQHDFSYWSDYIRGKGMKFGVYYNPMWLTRAAWEQDCPVAGAETTARQIVGKNSFNADLYWVDTARPGAEQWIKGYVRHFIDLGATYLRIDFLENYERNYGSDKYVQALKWIKEEAGDEIFISLVMPNCFSHGKNEIPYGDMIRISDDCFKGGWDFVSGRRRGERQENWPQYGNAFDGFIGFSDIAAPGRLIMDGDFMRMNTMADVDERRFLFSLMVVTGSALAVSDQFDTATEECLEVYRNKELIELNKAGFCAQPLSRDVKSKDSSRWIGKLPCGDWIVAFFNREDAADEYRIDFGKELGIETGKAGNVRDLWTHQDLGAMEGSYAVTLEPHSCQVIRITK</sequence>
<dbReference type="GO" id="GO:0004553">
    <property type="term" value="F:hydrolase activity, hydrolyzing O-glycosyl compounds"/>
    <property type="evidence" value="ECO:0007669"/>
    <property type="project" value="InterPro"/>
</dbReference>
<dbReference type="RefSeq" id="WP_276827196.1">
    <property type="nucleotide sequence ID" value="NZ_DYVX01000045.1"/>
</dbReference>
<feature type="domain" description="Alpha galactosidase C-terminal" evidence="5">
    <location>
        <begin position="358"/>
        <end position="431"/>
    </location>
</feature>
<dbReference type="InterPro" id="IPR013780">
    <property type="entry name" value="Glyco_hydro_b"/>
</dbReference>
<dbReference type="InterPro" id="IPR041233">
    <property type="entry name" value="Melibiase_C"/>
</dbReference>
<reference evidence="6" key="2">
    <citation type="submission" date="2021-09" db="EMBL/GenBank/DDBJ databases">
        <authorList>
            <person name="Gilroy R."/>
        </authorList>
    </citation>
    <scope>NUCLEOTIDE SEQUENCE</scope>
    <source>
        <strain evidence="6">CHK55-1828</strain>
    </source>
</reference>
<gene>
    <name evidence="6" type="ORF">K8W02_05475</name>
</gene>
<dbReference type="InterPro" id="IPR017853">
    <property type="entry name" value="GH"/>
</dbReference>
<dbReference type="PANTHER" id="PTHR11452:SF75">
    <property type="entry name" value="ALPHA-GALACTOSIDASE MEL1"/>
    <property type="match status" value="1"/>
</dbReference>
<evidence type="ECO:0000256" key="4">
    <source>
        <dbReference type="ARBA" id="ARBA00023295"/>
    </source>
</evidence>
<comment type="similarity">
    <text evidence="1">Belongs to the glycosyl hydrolase 27 family.</text>
</comment>
<keyword evidence="4" id="KW-0326">Glycosidase</keyword>
<evidence type="ECO:0000259" key="5">
    <source>
        <dbReference type="Pfam" id="PF17801"/>
    </source>
</evidence>
<dbReference type="InterPro" id="IPR002241">
    <property type="entry name" value="Glyco_hydro_27"/>
</dbReference>
<organism evidence="6 7">
    <name type="scientific">Mediterranea massiliensis</name>
    <dbReference type="NCBI Taxonomy" id="1841865"/>
    <lineage>
        <taxon>Bacteria</taxon>
        <taxon>Pseudomonadati</taxon>
        <taxon>Bacteroidota</taxon>
        <taxon>Bacteroidia</taxon>
        <taxon>Bacteroidales</taxon>
        <taxon>Bacteroidaceae</taxon>
        <taxon>Mediterranea</taxon>
    </lineage>
</organism>
<evidence type="ECO:0000256" key="1">
    <source>
        <dbReference type="ARBA" id="ARBA00009743"/>
    </source>
</evidence>
<dbReference type="EMBL" id="DYVX01000045">
    <property type="protein sequence ID" value="HJF91820.1"/>
    <property type="molecule type" value="Genomic_DNA"/>
</dbReference>
<accession>A0A921HWQ6</accession>
<dbReference type="GO" id="GO:0005975">
    <property type="term" value="P:carbohydrate metabolic process"/>
    <property type="evidence" value="ECO:0007669"/>
    <property type="project" value="InterPro"/>
</dbReference>
<protein>
    <recommendedName>
        <fullName evidence="5">Alpha galactosidase C-terminal domain-containing protein</fullName>
    </recommendedName>
</protein>
<evidence type="ECO:0000256" key="2">
    <source>
        <dbReference type="ARBA" id="ARBA00022729"/>
    </source>
</evidence>
<proteinExistence type="inferred from homology"/>
<reference evidence="6" key="1">
    <citation type="journal article" date="2021" name="PeerJ">
        <title>Extensive microbial diversity within the chicken gut microbiome revealed by metagenomics and culture.</title>
        <authorList>
            <person name="Gilroy R."/>
            <person name="Ravi A."/>
            <person name="Getino M."/>
            <person name="Pursley I."/>
            <person name="Horton D.L."/>
            <person name="Alikhan N.F."/>
            <person name="Baker D."/>
            <person name="Gharbi K."/>
            <person name="Hall N."/>
            <person name="Watson M."/>
            <person name="Adriaenssens E.M."/>
            <person name="Foster-Nyarko E."/>
            <person name="Jarju S."/>
            <person name="Secka A."/>
            <person name="Antonio M."/>
            <person name="Oren A."/>
            <person name="Chaudhuri R.R."/>
            <person name="La Ragione R."/>
            <person name="Hildebrand F."/>
            <person name="Pallen M.J."/>
        </authorList>
    </citation>
    <scope>NUCLEOTIDE SEQUENCE</scope>
    <source>
        <strain evidence="6">CHK55-1828</strain>
    </source>
</reference>
<dbReference type="PANTHER" id="PTHR11452">
    <property type="entry name" value="ALPHA-GALACTOSIDASE/ALPHA-N-ACETYLGALACTOSAMINIDASE"/>
    <property type="match status" value="1"/>
</dbReference>
<name>A0A921HWQ6_9BACT</name>